<reference evidence="1 2" key="1">
    <citation type="submission" date="2017-12" db="EMBL/GenBank/DDBJ databases">
        <authorList>
            <person name="Hurst M.R.H."/>
        </authorList>
    </citation>
    <scope>NUCLEOTIDE SEQUENCE [LARGE SCALE GENOMIC DNA]</scope>
    <source>
        <strain evidence="1 2">BM15</strain>
    </source>
</reference>
<sequence length="127" mass="14633">MMMHLDDFLEKYDLYDKAVLSIAEASQDSVLLSFDLYSEDDPDRNDYGKEYLLLVTIPRSQIKVITGPLFISEPECYGQVLEDSSEGKALFIGIEWSRYSNNYYEWSKLQIGSGALDTKEVIVERKQ</sequence>
<protein>
    <submittedName>
        <fullName evidence="1">Uncharacterized protein</fullName>
    </submittedName>
</protein>
<dbReference type="AlphaFoldDB" id="A0A2K9EGW0"/>
<dbReference type="KEGG" id="paro:CUV01_12955"/>
<evidence type="ECO:0000313" key="1">
    <source>
        <dbReference type="EMBL" id="AUH34183.1"/>
    </source>
</evidence>
<dbReference type="EMBL" id="CP025408">
    <property type="protein sequence ID" value="AUH34183.1"/>
    <property type="molecule type" value="Genomic_DNA"/>
</dbReference>
<keyword evidence="2" id="KW-1185">Reference proteome</keyword>
<name>A0A2K9EGW0_9RHOB</name>
<accession>A0A2K9EGW0</accession>
<dbReference type="Proteomes" id="UP000233742">
    <property type="component" value="Chromosome"/>
</dbReference>
<dbReference type="OrthoDB" id="3654724at2"/>
<proteinExistence type="predicted"/>
<dbReference type="RefSeq" id="WP_101460846.1">
    <property type="nucleotide sequence ID" value="NZ_CP025408.1"/>
</dbReference>
<evidence type="ECO:0000313" key="2">
    <source>
        <dbReference type="Proteomes" id="UP000233742"/>
    </source>
</evidence>
<gene>
    <name evidence="1" type="ORF">CUV01_12955</name>
</gene>
<organism evidence="1 2">
    <name type="scientific">Paracoccus tegillarcae</name>
    <dbReference type="NCBI Taxonomy" id="1529068"/>
    <lineage>
        <taxon>Bacteria</taxon>
        <taxon>Pseudomonadati</taxon>
        <taxon>Pseudomonadota</taxon>
        <taxon>Alphaproteobacteria</taxon>
        <taxon>Rhodobacterales</taxon>
        <taxon>Paracoccaceae</taxon>
        <taxon>Paracoccus</taxon>
    </lineage>
</organism>